<reference evidence="2" key="2">
    <citation type="submission" date="2023-05" db="EMBL/GenBank/DDBJ databases">
        <authorList>
            <person name="Fouks B."/>
        </authorList>
    </citation>
    <scope>NUCLEOTIDE SEQUENCE</scope>
    <source>
        <strain evidence="2">Stay&amp;Tobe</strain>
        <tissue evidence="2">Testes</tissue>
    </source>
</reference>
<evidence type="ECO:0000313" key="2">
    <source>
        <dbReference type="EMBL" id="KAJ9595383.1"/>
    </source>
</evidence>
<keyword evidence="1" id="KW-0472">Membrane</keyword>
<dbReference type="EMBL" id="JASPKZ010002343">
    <property type="protein sequence ID" value="KAJ9595383.1"/>
    <property type="molecule type" value="Genomic_DNA"/>
</dbReference>
<keyword evidence="3" id="KW-1185">Reference proteome</keyword>
<evidence type="ECO:0000256" key="1">
    <source>
        <dbReference type="SAM" id="Phobius"/>
    </source>
</evidence>
<comment type="caution">
    <text evidence="2">The sequence shown here is derived from an EMBL/GenBank/DDBJ whole genome shotgun (WGS) entry which is preliminary data.</text>
</comment>
<proteinExistence type="predicted"/>
<feature type="transmembrane region" description="Helical" evidence="1">
    <location>
        <begin position="43"/>
        <end position="63"/>
    </location>
</feature>
<keyword evidence="1" id="KW-1133">Transmembrane helix</keyword>
<name>A0AAD8AAD6_DIPPU</name>
<gene>
    <name evidence="2" type="ORF">L9F63_013433</name>
</gene>
<evidence type="ECO:0000313" key="3">
    <source>
        <dbReference type="Proteomes" id="UP001233999"/>
    </source>
</evidence>
<organism evidence="2 3">
    <name type="scientific">Diploptera punctata</name>
    <name type="common">Pacific beetle cockroach</name>
    <dbReference type="NCBI Taxonomy" id="6984"/>
    <lineage>
        <taxon>Eukaryota</taxon>
        <taxon>Metazoa</taxon>
        <taxon>Ecdysozoa</taxon>
        <taxon>Arthropoda</taxon>
        <taxon>Hexapoda</taxon>
        <taxon>Insecta</taxon>
        <taxon>Pterygota</taxon>
        <taxon>Neoptera</taxon>
        <taxon>Polyneoptera</taxon>
        <taxon>Dictyoptera</taxon>
        <taxon>Blattodea</taxon>
        <taxon>Blaberoidea</taxon>
        <taxon>Blaberidae</taxon>
        <taxon>Diplopterinae</taxon>
        <taxon>Diploptera</taxon>
    </lineage>
</organism>
<feature type="transmembrane region" description="Helical" evidence="1">
    <location>
        <begin position="84"/>
        <end position="103"/>
    </location>
</feature>
<feature type="non-terminal residue" evidence="2">
    <location>
        <position position="144"/>
    </location>
</feature>
<dbReference type="Proteomes" id="UP001233999">
    <property type="component" value="Unassembled WGS sequence"/>
</dbReference>
<dbReference type="AlphaFoldDB" id="A0AAD8AAD6"/>
<accession>A0AAD8AAD6</accession>
<sequence length="144" mass="17045">IALKRFQSQYVGSRTNYLIFDIALGHSFRNCSLPEFSKHESNGFLALLISILSTIYNFTFSTCTGRLTQAVQFLVRQPVRRRDMWSALSVSLFIIWPILFLYTQLLSFSRNPLLSHYFLCRRYIYNFMSYNLNIIRVYSSWLLL</sequence>
<reference evidence="2" key="1">
    <citation type="journal article" date="2023" name="IScience">
        <title>Live-bearing cockroach genome reveals convergent evolutionary mechanisms linked to viviparity in insects and beyond.</title>
        <authorList>
            <person name="Fouks B."/>
            <person name="Harrison M.C."/>
            <person name="Mikhailova A.A."/>
            <person name="Marchal E."/>
            <person name="English S."/>
            <person name="Carruthers M."/>
            <person name="Jennings E.C."/>
            <person name="Chiamaka E.L."/>
            <person name="Frigard R.A."/>
            <person name="Pippel M."/>
            <person name="Attardo G.M."/>
            <person name="Benoit J.B."/>
            <person name="Bornberg-Bauer E."/>
            <person name="Tobe S.S."/>
        </authorList>
    </citation>
    <scope>NUCLEOTIDE SEQUENCE</scope>
    <source>
        <strain evidence="2">Stay&amp;Tobe</strain>
    </source>
</reference>
<keyword evidence="1" id="KW-0812">Transmembrane</keyword>
<protein>
    <submittedName>
        <fullName evidence="2">Uncharacterized protein</fullName>
    </submittedName>
</protein>
<feature type="non-terminal residue" evidence="2">
    <location>
        <position position="1"/>
    </location>
</feature>